<dbReference type="SUPFAM" id="SSF50729">
    <property type="entry name" value="PH domain-like"/>
    <property type="match status" value="1"/>
</dbReference>
<comment type="caution">
    <text evidence="8">The sequence shown here is derived from an EMBL/GenBank/DDBJ whole genome shotgun (WGS) entry which is preliminary data.</text>
</comment>
<evidence type="ECO:0000256" key="3">
    <source>
        <dbReference type="ARBA" id="ARBA00023121"/>
    </source>
</evidence>
<evidence type="ECO:0000256" key="1">
    <source>
        <dbReference type="ARBA" id="ARBA00022448"/>
    </source>
</evidence>
<dbReference type="InterPro" id="IPR000648">
    <property type="entry name" value="Oxysterol-bd"/>
</dbReference>
<dbReference type="EMBL" id="CATQJL010000112">
    <property type="protein sequence ID" value="CAJ0592461.1"/>
    <property type="molecule type" value="Genomic_DNA"/>
</dbReference>
<feature type="region of interest" description="Disordered" evidence="6">
    <location>
        <begin position="228"/>
        <end position="296"/>
    </location>
</feature>
<dbReference type="InterPro" id="IPR001849">
    <property type="entry name" value="PH_domain"/>
</dbReference>
<dbReference type="Gene3D" id="6.10.140.1150">
    <property type="match status" value="1"/>
</dbReference>
<dbReference type="Pfam" id="PF01237">
    <property type="entry name" value="Oxysterol_BP"/>
    <property type="match status" value="1"/>
</dbReference>
<dbReference type="Gene3D" id="2.40.160.120">
    <property type="match status" value="1"/>
</dbReference>
<accession>A0AA36DTH0</accession>
<dbReference type="PROSITE" id="PS50003">
    <property type="entry name" value="PH_DOMAIN"/>
    <property type="match status" value="1"/>
</dbReference>
<dbReference type="PROSITE" id="PS01013">
    <property type="entry name" value="OSBP"/>
    <property type="match status" value="1"/>
</dbReference>
<evidence type="ECO:0000313" key="8">
    <source>
        <dbReference type="EMBL" id="CAJ0592461.1"/>
    </source>
</evidence>
<dbReference type="GO" id="GO:0005829">
    <property type="term" value="C:cytosol"/>
    <property type="evidence" value="ECO:0007669"/>
    <property type="project" value="TreeGrafter"/>
</dbReference>
<feature type="compositionally biased region" description="Basic and acidic residues" evidence="6">
    <location>
        <begin position="245"/>
        <end position="256"/>
    </location>
</feature>
<feature type="compositionally biased region" description="Low complexity" evidence="6">
    <location>
        <begin position="282"/>
        <end position="294"/>
    </location>
</feature>
<dbReference type="Proteomes" id="UP001176961">
    <property type="component" value="Unassembled WGS sequence"/>
</dbReference>
<keyword evidence="1 5" id="KW-0813">Transport</keyword>
<dbReference type="GO" id="GO:0032934">
    <property type="term" value="F:sterol binding"/>
    <property type="evidence" value="ECO:0007669"/>
    <property type="project" value="TreeGrafter"/>
</dbReference>
<evidence type="ECO:0000256" key="5">
    <source>
        <dbReference type="RuleBase" id="RU003845"/>
    </source>
</evidence>
<dbReference type="FunFam" id="2.40.160.120:FF:000014">
    <property type="entry name" value="Oxysterol-binding protein"/>
    <property type="match status" value="1"/>
</dbReference>
<feature type="domain" description="PH" evidence="7">
    <location>
        <begin position="43"/>
        <end position="138"/>
    </location>
</feature>
<keyword evidence="9" id="KW-1185">Reference proteome</keyword>
<dbReference type="SMART" id="SM00233">
    <property type="entry name" value="PH"/>
    <property type="match status" value="1"/>
</dbReference>
<dbReference type="PANTHER" id="PTHR10972:SF200">
    <property type="entry name" value="OXYSTEROL-BINDING PROTEIN-RELATED PROTEIN 9"/>
    <property type="match status" value="1"/>
</dbReference>
<reference evidence="8" key="1">
    <citation type="submission" date="2023-07" db="EMBL/GenBank/DDBJ databases">
        <authorList>
            <consortium name="CYATHOMIX"/>
        </authorList>
    </citation>
    <scope>NUCLEOTIDE SEQUENCE</scope>
    <source>
        <strain evidence="8">N/A</strain>
    </source>
</reference>
<evidence type="ECO:0000259" key="7">
    <source>
        <dbReference type="PROSITE" id="PS50003"/>
    </source>
</evidence>
<evidence type="ECO:0000256" key="2">
    <source>
        <dbReference type="ARBA" id="ARBA00023055"/>
    </source>
</evidence>
<dbReference type="Pfam" id="PF00169">
    <property type="entry name" value="PH"/>
    <property type="match status" value="1"/>
</dbReference>
<evidence type="ECO:0000313" key="9">
    <source>
        <dbReference type="Proteomes" id="UP001176961"/>
    </source>
</evidence>
<name>A0AA36DTH0_CYLNA</name>
<keyword evidence="2 5" id="KW-0445">Lipid transport</keyword>
<dbReference type="InterPro" id="IPR011993">
    <property type="entry name" value="PH-like_dom_sf"/>
</dbReference>
<evidence type="ECO:0000256" key="4">
    <source>
        <dbReference type="RuleBase" id="RU003844"/>
    </source>
</evidence>
<keyword evidence="3" id="KW-0446">Lipid-binding</keyword>
<dbReference type="GO" id="GO:0016020">
    <property type="term" value="C:membrane"/>
    <property type="evidence" value="ECO:0007669"/>
    <property type="project" value="TreeGrafter"/>
</dbReference>
<proteinExistence type="inferred from homology"/>
<organism evidence="8 9">
    <name type="scientific">Cylicocyclus nassatus</name>
    <name type="common">Nematode worm</name>
    <dbReference type="NCBI Taxonomy" id="53992"/>
    <lineage>
        <taxon>Eukaryota</taxon>
        <taxon>Metazoa</taxon>
        <taxon>Ecdysozoa</taxon>
        <taxon>Nematoda</taxon>
        <taxon>Chromadorea</taxon>
        <taxon>Rhabditida</taxon>
        <taxon>Rhabditina</taxon>
        <taxon>Rhabditomorpha</taxon>
        <taxon>Strongyloidea</taxon>
        <taxon>Strongylidae</taxon>
        <taxon>Cylicocyclus</taxon>
    </lineage>
</organism>
<dbReference type="SUPFAM" id="SSF144000">
    <property type="entry name" value="Oxysterol-binding protein-like"/>
    <property type="match status" value="1"/>
</dbReference>
<protein>
    <recommendedName>
        <fullName evidence="5">Oxysterol-binding protein</fullName>
    </recommendedName>
</protein>
<evidence type="ECO:0000256" key="6">
    <source>
        <dbReference type="SAM" id="MobiDB-lite"/>
    </source>
</evidence>
<dbReference type="AlphaFoldDB" id="A0AA36DTH0"/>
<dbReference type="InterPro" id="IPR037239">
    <property type="entry name" value="OSBP_sf"/>
</dbReference>
<dbReference type="GO" id="GO:0005794">
    <property type="term" value="C:Golgi apparatus"/>
    <property type="evidence" value="ECO:0007669"/>
    <property type="project" value="TreeGrafter"/>
</dbReference>
<dbReference type="InterPro" id="IPR018494">
    <property type="entry name" value="Oxysterol-bd_CS"/>
</dbReference>
<comment type="similarity">
    <text evidence="4">Belongs to the OSBP family.</text>
</comment>
<dbReference type="Gene3D" id="2.30.29.30">
    <property type="entry name" value="Pleckstrin-homology domain (PH domain)/Phosphotyrosine-binding domain (PTB)"/>
    <property type="match status" value="1"/>
</dbReference>
<dbReference type="Gene3D" id="1.10.287.2720">
    <property type="match status" value="1"/>
</dbReference>
<gene>
    <name evidence="8" type="ORF">CYNAS_LOCUS4444</name>
</gene>
<dbReference type="PANTHER" id="PTHR10972">
    <property type="entry name" value="OXYSTEROL-BINDING PROTEIN-RELATED"/>
    <property type="match status" value="1"/>
</dbReference>
<dbReference type="GO" id="GO:0006869">
    <property type="term" value="P:lipid transport"/>
    <property type="evidence" value="ECO:0007669"/>
    <property type="project" value="UniProtKB-KW"/>
</dbReference>
<sequence>MAEHVHYHAILVVYRGVSLLRAHIAPALAILVKFIGRECLAHLQVMEGPLSKWTNMVHGWQYRWFRLEEDVLLYYTSREKMLKGQQRGCMRLHGAVVGIDGENNSLFTVTVDGKVFHLQGRDEKERNHWVRALETVIRECGGYRKAPKKQENASEALKHKIVEADHHLSDIILQVKGLEALKEHVSEKDRKNVDDLITSSSRLLDTVKHAIILLQMARNKIEIPDEVRKDDKENVNHGTGEAGDVPDKTLDADNDRYASTSSKLGAEEEGHRGKVHSPYVPPISYSRSSSPKRSVLSDEEEFYDADEELIDLDKTDEATPDGQMKDMSLEAAESFDFGDANEDFDEIYDNAEEHDVGNVQQEHGSVLVHLLSQVSIGMDLTKVTLPTFILERRSLLEMYADFFAHPDAFVATVDLETPQERFVSVVKYYLNAFYAARKSGVAKKPYNPILGETFRCRYSVPGLGSSGKKTEDGPFPGSDENQLTFIAEQVSHHPPVSAFYAEHPSKHISFHAHIYTKSSFLGLSIGVANIGSGTVILHDFDEHYTVTFPSGYGRSIMSTPWVELGGKVKITCEKTGYYADIDFLTKPFFGGKPHRIQGSLYREGVKKPFMTIRGEWNNVMMAKPSNGEEYLFIDVRAEPEMKKECTPVMQQGERESRRLWRHVTAALLRNRINMATTAKRMIEQRQRAEAKQRAETDGTTTSHWRKEFESLMCFRASVSGLYGPLM</sequence>
<dbReference type="FunFam" id="1.10.287.2720:FF:000001">
    <property type="entry name" value="Oxysterol-binding OBPalpha"/>
    <property type="match status" value="1"/>
</dbReference>